<organism evidence="1 2">
    <name type="scientific">Violaceomyces palustris</name>
    <dbReference type="NCBI Taxonomy" id="1673888"/>
    <lineage>
        <taxon>Eukaryota</taxon>
        <taxon>Fungi</taxon>
        <taxon>Dikarya</taxon>
        <taxon>Basidiomycota</taxon>
        <taxon>Ustilaginomycotina</taxon>
        <taxon>Ustilaginomycetes</taxon>
        <taxon>Violaceomycetales</taxon>
        <taxon>Violaceomycetaceae</taxon>
        <taxon>Violaceomyces</taxon>
    </lineage>
</organism>
<dbReference type="EMBL" id="KZ819766">
    <property type="protein sequence ID" value="PWN52614.1"/>
    <property type="molecule type" value="Genomic_DNA"/>
</dbReference>
<dbReference type="Proteomes" id="UP000245626">
    <property type="component" value="Unassembled WGS sequence"/>
</dbReference>
<keyword evidence="2" id="KW-1185">Reference proteome</keyword>
<protein>
    <submittedName>
        <fullName evidence="1">Adaptin ear-binding coat-associated protein 1 NECAP-1</fullName>
    </submittedName>
</protein>
<evidence type="ECO:0000313" key="2">
    <source>
        <dbReference type="Proteomes" id="UP000245626"/>
    </source>
</evidence>
<reference evidence="1 2" key="1">
    <citation type="journal article" date="2018" name="Mol. Biol. Evol.">
        <title>Broad Genomic Sampling Reveals a Smut Pathogenic Ancestry of the Fungal Clade Ustilaginomycotina.</title>
        <authorList>
            <person name="Kijpornyongpan T."/>
            <person name="Mondo S.J."/>
            <person name="Barry K."/>
            <person name="Sandor L."/>
            <person name="Lee J."/>
            <person name="Lipzen A."/>
            <person name="Pangilinan J."/>
            <person name="LaButti K."/>
            <person name="Hainaut M."/>
            <person name="Henrissat B."/>
            <person name="Grigoriev I.V."/>
            <person name="Spatafora J.W."/>
            <person name="Aime M.C."/>
        </authorList>
    </citation>
    <scope>NUCLEOTIDE SEQUENCE [LARGE SCALE GENOMIC DNA]</scope>
    <source>
        <strain evidence="1 2">SA 807</strain>
    </source>
</reference>
<sequence>MSASDPTYESVLFVARECFVYRVPPRTSTAGYKAGEWGDMEAFLWKGRLRVMEKGSKCEIRLEDSDTGELFALSPYDISGTSVEPVLDSSRYFVLRVESDQPSGGKKKAYIGMGFQDRSDSFDFNVALQDWTNTLIETFDRLILTLGLVRRQKAAAAGPSDDGQDGLTGPSPHIPAGPKKDFSLKEGETFSIKLPGGGGRKIGGLSSSSASASGSKSSGGGVGFGGLLPPPPSKRG</sequence>
<gene>
    <name evidence="1" type="ORF">IE53DRAFT_377977</name>
</gene>
<accession>A0ACD0P3U8</accession>
<name>A0ACD0P3U8_9BASI</name>
<evidence type="ECO:0000313" key="1">
    <source>
        <dbReference type="EMBL" id="PWN52614.1"/>
    </source>
</evidence>
<proteinExistence type="predicted"/>